<evidence type="ECO:0000313" key="3">
    <source>
        <dbReference type="EMBL" id="TWT32372.1"/>
    </source>
</evidence>
<dbReference type="Pfam" id="PF07811">
    <property type="entry name" value="TadE"/>
    <property type="match status" value="1"/>
</dbReference>
<sequence>MKLRTAHRDGRRGTTIVEMAFVLPVFLFFVFALIEFGHAQMVNNVLRSACRAGARLGSTQGQTATSVESHVRQVLSGAVDVNAVEVFVKDGSSFDAGSSVPTQQSGFEALPDVNLQDAEPRQLFLVRAKVNYNDIALVPMPFMSGVVLQGQAFMRHE</sequence>
<dbReference type="RefSeq" id="WP_146567681.1">
    <property type="nucleotide sequence ID" value="NZ_SIHJ01000003.1"/>
</dbReference>
<feature type="domain" description="TadE-like" evidence="2">
    <location>
        <begin position="13"/>
        <end position="55"/>
    </location>
</feature>
<dbReference type="EMBL" id="SIHJ01000003">
    <property type="protein sequence ID" value="TWT32372.1"/>
    <property type="molecule type" value="Genomic_DNA"/>
</dbReference>
<keyword evidence="1" id="KW-1133">Transmembrane helix</keyword>
<name>A0A5C5V3P5_9BACT</name>
<evidence type="ECO:0000259" key="2">
    <source>
        <dbReference type="Pfam" id="PF07811"/>
    </source>
</evidence>
<accession>A0A5C5V3P5</accession>
<dbReference type="InterPro" id="IPR012495">
    <property type="entry name" value="TadE-like_dom"/>
</dbReference>
<keyword evidence="4" id="KW-1185">Reference proteome</keyword>
<comment type="caution">
    <text evidence="3">The sequence shown here is derived from an EMBL/GenBank/DDBJ whole genome shotgun (WGS) entry which is preliminary data.</text>
</comment>
<evidence type="ECO:0000256" key="1">
    <source>
        <dbReference type="SAM" id="Phobius"/>
    </source>
</evidence>
<dbReference type="Proteomes" id="UP000316714">
    <property type="component" value="Unassembled WGS sequence"/>
</dbReference>
<evidence type="ECO:0000313" key="4">
    <source>
        <dbReference type="Proteomes" id="UP000316714"/>
    </source>
</evidence>
<keyword evidence="1" id="KW-0472">Membrane</keyword>
<dbReference type="AlphaFoldDB" id="A0A5C5V3P5"/>
<protein>
    <submittedName>
        <fullName evidence="3">TadE-like protein</fullName>
    </submittedName>
</protein>
<dbReference type="OrthoDB" id="285451at2"/>
<proteinExistence type="predicted"/>
<feature type="transmembrane region" description="Helical" evidence="1">
    <location>
        <begin position="21"/>
        <end position="41"/>
    </location>
</feature>
<organism evidence="3 4">
    <name type="scientific">Posidoniimonas corsicana</name>
    <dbReference type="NCBI Taxonomy" id="1938618"/>
    <lineage>
        <taxon>Bacteria</taxon>
        <taxon>Pseudomonadati</taxon>
        <taxon>Planctomycetota</taxon>
        <taxon>Planctomycetia</taxon>
        <taxon>Pirellulales</taxon>
        <taxon>Lacipirellulaceae</taxon>
        <taxon>Posidoniimonas</taxon>
    </lineage>
</organism>
<gene>
    <name evidence="3" type="ORF">KOR34_41350</name>
</gene>
<reference evidence="3 4" key="1">
    <citation type="submission" date="2019-02" db="EMBL/GenBank/DDBJ databases">
        <title>Deep-cultivation of Planctomycetes and their phenomic and genomic characterization uncovers novel biology.</title>
        <authorList>
            <person name="Wiegand S."/>
            <person name="Jogler M."/>
            <person name="Boedeker C."/>
            <person name="Pinto D."/>
            <person name="Vollmers J."/>
            <person name="Rivas-Marin E."/>
            <person name="Kohn T."/>
            <person name="Peeters S.H."/>
            <person name="Heuer A."/>
            <person name="Rast P."/>
            <person name="Oberbeckmann S."/>
            <person name="Bunk B."/>
            <person name="Jeske O."/>
            <person name="Meyerdierks A."/>
            <person name="Storesund J.E."/>
            <person name="Kallscheuer N."/>
            <person name="Luecker S."/>
            <person name="Lage O.M."/>
            <person name="Pohl T."/>
            <person name="Merkel B.J."/>
            <person name="Hornburger P."/>
            <person name="Mueller R.-W."/>
            <person name="Bruemmer F."/>
            <person name="Labrenz M."/>
            <person name="Spormann A.M."/>
            <person name="Op Den Camp H."/>
            <person name="Overmann J."/>
            <person name="Amann R."/>
            <person name="Jetten M.S.M."/>
            <person name="Mascher T."/>
            <person name="Medema M.H."/>
            <person name="Devos D.P."/>
            <person name="Kaster A.-K."/>
            <person name="Ovreas L."/>
            <person name="Rohde M."/>
            <person name="Galperin M.Y."/>
            <person name="Jogler C."/>
        </authorList>
    </citation>
    <scope>NUCLEOTIDE SEQUENCE [LARGE SCALE GENOMIC DNA]</scope>
    <source>
        <strain evidence="3 4">KOR34</strain>
    </source>
</reference>
<keyword evidence="1" id="KW-0812">Transmembrane</keyword>